<dbReference type="HOGENOM" id="CLU_143122_1_1_1"/>
<evidence type="ECO:0000313" key="1">
    <source>
        <dbReference type="Ensembl" id="ENSSTOP00000016814.2"/>
    </source>
</evidence>
<proteinExistence type="predicted"/>
<dbReference type="GO" id="GO:0006360">
    <property type="term" value="P:transcription by RNA polymerase I"/>
    <property type="evidence" value="ECO:0007669"/>
    <property type="project" value="TreeGrafter"/>
</dbReference>
<dbReference type="GO" id="GO:0003677">
    <property type="term" value="F:DNA binding"/>
    <property type="evidence" value="ECO:0007669"/>
    <property type="project" value="InterPro"/>
</dbReference>
<dbReference type="GeneTree" id="ENSGT00390000007087"/>
<protein>
    <recommendedName>
        <fullName evidence="3">DNA-directed RNA polymerases I, II, and III subunit RPABC5</fullName>
    </recommendedName>
</protein>
<dbReference type="PANTHER" id="PTHR23431">
    <property type="entry name" value="DNA-DIRECTED RNA POLYMERASES I, II, AND III SUBUNIT RPABC5 FAMILY MEMBER"/>
    <property type="match status" value="1"/>
</dbReference>
<name>I3MXG9_ICTTR</name>
<dbReference type="STRING" id="43179.ENSSTOP00000016814"/>
<dbReference type="eggNOG" id="KOG3497">
    <property type="taxonomic scope" value="Eukaryota"/>
</dbReference>
<reference evidence="1" key="2">
    <citation type="submission" date="2025-08" db="UniProtKB">
        <authorList>
            <consortium name="Ensembl"/>
        </authorList>
    </citation>
    <scope>IDENTIFICATION</scope>
</reference>
<dbReference type="InParanoid" id="I3MXG9"/>
<dbReference type="Pfam" id="PF01194">
    <property type="entry name" value="RNA_pol_N"/>
    <property type="match status" value="1"/>
</dbReference>
<reference evidence="2" key="1">
    <citation type="submission" date="2011-11" db="EMBL/GenBank/DDBJ databases">
        <title>The Draft Genome of Spermophilus tridecemlineatus.</title>
        <authorList>
            <consortium name="The Broad Institute Genome Assembly &amp; Analysis Group"/>
            <consortium name="Computational R&amp;D Group"/>
            <consortium name="and Sequencing Platform"/>
            <person name="Di Palma F."/>
            <person name="Alfoldi J."/>
            <person name="Johnson J."/>
            <person name="Berlin A."/>
            <person name="Gnerre S."/>
            <person name="Jaffe D."/>
            <person name="MacCallum I."/>
            <person name="Young S."/>
            <person name="Walker B.J."/>
            <person name="Lindblad-Toh K."/>
        </authorList>
    </citation>
    <scope>NUCLEOTIDE SEQUENCE [LARGE SCALE GENOMIC DNA]</scope>
</reference>
<evidence type="ECO:0008006" key="3">
    <source>
        <dbReference type="Google" id="ProtNLM"/>
    </source>
</evidence>
<dbReference type="AlphaFoldDB" id="I3MXG9"/>
<dbReference type="Gene3D" id="1.10.10.60">
    <property type="entry name" value="Homeodomain-like"/>
    <property type="match status" value="1"/>
</dbReference>
<dbReference type="InterPro" id="IPR000268">
    <property type="entry name" value="RPABC5/Rpb10"/>
</dbReference>
<dbReference type="Ensembl" id="ENSSTOT00000027432.2">
    <property type="protein sequence ID" value="ENSSTOP00000016814.2"/>
    <property type="gene ID" value="ENSSTOG00000022797.2"/>
</dbReference>
<dbReference type="Proteomes" id="UP000005215">
    <property type="component" value="Unassembled WGS sequence"/>
</dbReference>
<dbReference type="GO" id="GO:0005736">
    <property type="term" value="C:RNA polymerase I complex"/>
    <property type="evidence" value="ECO:0007669"/>
    <property type="project" value="TreeGrafter"/>
</dbReference>
<keyword evidence="2" id="KW-1185">Reference proteome</keyword>
<dbReference type="GO" id="GO:0003899">
    <property type="term" value="F:DNA-directed RNA polymerase activity"/>
    <property type="evidence" value="ECO:0007669"/>
    <property type="project" value="InterPro"/>
</dbReference>
<dbReference type="PANTHER" id="PTHR23431:SF11">
    <property type="entry name" value="DNA-DIRECTED RNA POLYMERASES I, II, AND III SUBUNIT RPABC5"/>
    <property type="match status" value="1"/>
</dbReference>
<dbReference type="FunCoup" id="I3MXG9">
    <property type="interactions" value="1343"/>
</dbReference>
<organism evidence="1 2">
    <name type="scientific">Ictidomys tridecemlineatus</name>
    <name type="common">Thirteen-lined ground squirrel</name>
    <name type="synonym">Spermophilus tridecemlineatus</name>
    <dbReference type="NCBI Taxonomy" id="43179"/>
    <lineage>
        <taxon>Eukaryota</taxon>
        <taxon>Metazoa</taxon>
        <taxon>Chordata</taxon>
        <taxon>Craniata</taxon>
        <taxon>Vertebrata</taxon>
        <taxon>Euteleostomi</taxon>
        <taxon>Mammalia</taxon>
        <taxon>Eutheria</taxon>
        <taxon>Euarchontoglires</taxon>
        <taxon>Glires</taxon>
        <taxon>Rodentia</taxon>
        <taxon>Sciuromorpha</taxon>
        <taxon>Sciuridae</taxon>
        <taxon>Xerinae</taxon>
        <taxon>Marmotini</taxon>
        <taxon>Ictidomys</taxon>
    </lineage>
</organism>
<dbReference type="GO" id="GO:0005666">
    <property type="term" value="C:RNA polymerase III complex"/>
    <property type="evidence" value="ECO:0007669"/>
    <property type="project" value="TreeGrafter"/>
</dbReference>
<gene>
    <name evidence="1" type="primary">Polr2l</name>
</gene>
<dbReference type="SUPFAM" id="SSF46924">
    <property type="entry name" value="RNA polymerase subunit RPB10"/>
    <property type="match status" value="1"/>
</dbReference>
<dbReference type="GO" id="GO:0008270">
    <property type="term" value="F:zinc ion binding"/>
    <property type="evidence" value="ECO:0007669"/>
    <property type="project" value="TreeGrafter"/>
</dbReference>
<dbReference type="GO" id="GO:0005665">
    <property type="term" value="C:RNA polymerase II, core complex"/>
    <property type="evidence" value="ECO:0007669"/>
    <property type="project" value="TreeGrafter"/>
</dbReference>
<dbReference type="GO" id="GO:0006366">
    <property type="term" value="P:transcription by RNA polymerase II"/>
    <property type="evidence" value="ECO:0007669"/>
    <property type="project" value="TreeGrafter"/>
</dbReference>
<evidence type="ECO:0000313" key="2">
    <source>
        <dbReference type="Proteomes" id="UP000005215"/>
    </source>
</evidence>
<dbReference type="EMBL" id="AGTP01053758">
    <property type="status" value="NOT_ANNOTATED_CDS"/>
    <property type="molecule type" value="Genomic_DNA"/>
</dbReference>
<accession>I3MXG9</accession>
<reference evidence="1" key="3">
    <citation type="submission" date="2025-09" db="UniProtKB">
        <authorList>
            <consortium name="Ensembl"/>
        </authorList>
    </citation>
    <scope>IDENTIFICATION</scope>
</reference>
<dbReference type="InterPro" id="IPR023580">
    <property type="entry name" value="RNA_pol_su_RPB10"/>
</dbReference>
<sequence>MFGGRERGGHSPAATKVIPVRCCFTYHKMVDNKCEATLGTLQTQYTKGDALDALSLKLYCCHRMLLAQMDLTEKLLNYVPLEK</sequence>
<dbReference type="GO" id="GO:0042797">
    <property type="term" value="P:tRNA transcription by RNA polymerase III"/>
    <property type="evidence" value="ECO:0007669"/>
    <property type="project" value="TreeGrafter"/>
</dbReference>